<dbReference type="InterPro" id="IPR022452">
    <property type="entry name" value="MqsA"/>
</dbReference>
<comment type="caution">
    <text evidence="2">The sequence shown here is derived from an EMBL/GenBank/DDBJ whole genome shotgun (WGS) entry which is preliminary data.</text>
</comment>
<dbReference type="STRING" id="1908237.BEN47_18295"/>
<organism evidence="2 3">
    <name type="scientific">Hymenobacter lapidarius</name>
    <dbReference type="NCBI Taxonomy" id="1908237"/>
    <lineage>
        <taxon>Bacteria</taxon>
        <taxon>Pseudomonadati</taxon>
        <taxon>Bacteroidota</taxon>
        <taxon>Cytophagia</taxon>
        <taxon>Cytophagales</taxon>
        <taxon>Hymenobacteraceae</taxon>
        <taxon>Hymenobacter</taxon>
    </lineage>
</organism>
<keyword evidence="3" id="KW-1185">Reference proteome</keyword>
<protein>
    <recommendedName>
        <fullName evidence="1">Antitoxin SocA-like Panacea domain-containing protein</fullName>
    </recommendedName>
</protein>
<feature type="domain" description="Antitoxin SocA-like Panacea" evidence="1">
    <location>
        <begin position="212"/>
        <end position="326"/>
    </location>
</feature>
<dbReference type="NCBIfam" id="TIGR03830">
    <property type="entry name" value="CxxCG_CxxCG_HTH"/>
    <property type="match status" value="1"/>
</dbReference>
<dbReference type="AlphaFoldDB" id="A0A1G1SVQ8"/>
<dbReference type="Pfam" id="PF13274">
    <property type="entry name" value="SocA_Panacea"/>
    <property type="match status" value="1"/>
</dbReference>
<accession>A0A1G1SVQ8</accession>
<dbReference type="InterPro" id="IPR010982">
    <property type="entry name" value="Lambda_DNA-bd_dom_sf"/>
</dbReference>
<sequence>MIQPRIESPLSDGYAILRWEPDTQLFRKEPYDYTYHFYECEDTGERFVTPELANLNTAQVYNQHREKHSILFPEQIRAMRERYDLTAARMSLFLGLGANQYRHYEDGEVPSASTANLLRLASNPSTFRGMVEEKRTELRPNEYLKLVGRLLELIDQEGTSHRVGGFLVRSTPPTAVEEPDQYTGYVTPDAEKFAELVLFFFNYLDNLFKVRLLKLLFYSDFYHYRLTARAITGQRYRAVQHGPVPQEYGQRLQEMVQRGQLTAGFHPSLVQSDNGAPVLAYKAARKPNMDVFSESERHVLAVVLQRLGRKSRREIEDLSHEEKAWQDNEAQKKVISYQTYAYDLNALRLA</sequence>
<dbReference type="InterPro" id="IPR025272">
    <property type="entry name" value="SocA_Panacea"/>
</dbReference>
<dbReference type="RefSeq" id="WP_070729762.1">
    <property type="nucleotide sequence ID" value="NZ_MDZB01000141.1"/>
</dbReference>
<proteinExistence type="predicted"/>
<evidence type="ECO:0000313" key="3">
    <source>
        <dbReference type="Proteomes" id="UP000176294"/>
    </source>
</evidence>
<dbReference type="EMBL" id="MDZB01000141">
    <property type="protein sequence ID" value="OGX82710.1"/>
    <property type="molecule type" value="Genomic_DNA"/>
</dbReference>
<dbReference type="GO" id="GO:0003677">
    <property type="term" value="F:DNA binding"/>
    <property type="evidence" value="ECO:0007669"/>
    <property type="project" value="InterPro"/>
</dbReference>
<dbReference type="Proteomes" id="UP000176294">
    <property type="component" value="Unassembled WGS sequence"/>
</dbReference>
<name>A0A1G1SVQ8_9BACT</name>
<dbReference type="Gene3D" id="1.10.260.40">
    <property type="entry name" value="lambda repressor-like DNA-binding domains"/>
    <property type="match status" value="1"/>
</dbReference>
<reference evidence="2 3" key="1">
    <citation type="submission" date="2016-08" db="EMBL/GenBank/DDBJ databases">
        <title>Hymenobacter coccineus sp. nov., Hymenobacter lapidarius sp. nov. and Hymenobacter glacialis sp. nov., isolated from Antarctic soil.</title>
        <authorList>
            <person name="Sedlacek I."/>
            <person name="Kralova S."/>
            <person name="Kyrova K."/>
            <person name="Maslanova I."/>
            <person name="Stankova E."/>
            <person name="Vrbovska V."/>
            <person name="Nemec M."/>
            <person name="Bartak M."/>
            <person name="Svec P."/>
            <person name="Busse H.-J."/>
            <person name="Pantucek R."/>
        </authorList>
    </citation>
    <scope>NUCLEOTIDE SEQUENCE [LARGE SCALE GENOMIC DNA]</scope>
    <source>
        <strain evidence="2 3">CCM 8643</strain>
    </source>
</reference>
<evidence type="ECO:0000313" key="2">
    <source>
        <dbReference type="EMBL" id="OGX82710.1"/>
    </source>
</evidence>
<gene>
    <name evidence="2" type="ORF">BEN47_18295</name>
</gene>
<evidence type="ECO:0000259" key="1">
    <source>
        <dbReference type="Pfam" id="PF13274"/>
    </source>
</evidence>
<dbReference type="OrthoDB" id="9804491at2"/>
<dbReference type="SUPFAM" id="SSF47413">
    <property type="entry name" value="lambda repressor-like DNA-binding domains"/>
    <property type="match status" value="1"/>
</dbReference>